<protein>
    <submittedName>
        <fullName evidence="1">Uncharacterized protein</fullName>
    </submittedName>
</protein>
<sequence length="70" mass="7813">MTRFYFANPRRCASPFGQSQLKTPGPPHSHNAHKGCQFICYQSLPPCQASCRGRMSTNDDVTNLADQSRP</sequence>
<accession>A0AAE1BVB5</accession>
<dbReference type="AlphaFoldDB" id="A0AAE1BVB5"/>
<dbReference type="EMBL" id="JAWQEG010005530">
    <property type="protein sequence ID" value="KAK3857738.1"/>
    <property type="molecule type" value="Genomic_DNA"/>
</dbReference>
<gene>
    <name evidence="1" type="ORF">Pcinc_036022</name>
</gene>
<evidence type="ECO:0000313" key="1">
    <source>
        <dbReference type="EMBL" id="KAK3857738.1"/>
    </source>
</evidence>
<proteinExistence type="predicted"/>
<dbReference type="Proteomes" id="UP001286313">
    <property type="component" value="Unassembled WGS sequence"/>
</dbReference>
<organism evidence="1 2">
    <name type="scientific">Petrolisthes cinctipes</name>
    <name type="common">Flat porcelain crab</name>
    <dbReference type="NCBI Taxonomy" id="88211"/>
    <lineage>
        <taxon>Eukaryota</taxon>
        <taxon>Metazoa</taxon>
        <taxon>Ecdysozoa</taxon>
        <taxon>Arthropoda</taxon>
        <taxon>Crustacea</taxon>
        <taxon>Multicrustacea</taxon>
        <taxon>Malacostraca</taxon>
        <taxon>Eumalacostraca</taxon>
        <taxon>Eucarida</taxon>
        <taxon>Decapoda</taxon>
        <taxon>Pleocyemata</taxon>
        <taxon>Anomura</taxon>
        <taxon>Galatheoidea</taxon>
        <taxon>Porcellanidae</taxon>
        <taxon>Petrolisthes</taxon>
    </lineage>
</organism>
<comment type="caution">
    <text evidence="1">The sequence shown here is derived from an EMBL/GenBank/DDBJ whole genome shotgun (WGS) entry which is preliminary data.</text>
</comment>
<evidence type="ECO:0000313" key="2">
    <source>
        <dbReference type="Proteomes" id="UP001286313"/>
    </source>
</evidence>
<reference evidence="1" key="1">
    <citation type="submission" date="2023-10" db="EMBL/GenBank/DDBJ databases">
        <title>Genome assemblies of two species of porcelain crab, Petrolisthes cinctipes and Petrolisthes manimaculis (Anomura: Porcellanidae).</title>
        <authorList>
            <person name="Angst P."/>
        </authorList>
    </citation>
    <scope>NUCLEOTIDE SEQUENCE</scope>
    <source>
        <strain evidence="1">PB745_01</strain>
        <tissue evidence="1">Gill</tissue>
    </source>
</reference>
<keyword evidence="2" id="KW-1185">Reference proteome</keyword>
<name>A0AAE1BVB5_PETCI</name>